<reference evidence="1 2" key="1">
    <citation type="submission" date="2024-04" db="EMBL/GenBank/DDBJ databases">
        <title>Luteolibacter sp. isolated from soil.</title>
        <authorList>
            <person name="An J."/>
        </authorList>
    </citation>
    <scope>NUCLEOTIDE SEQUENCE [LARGE SCALE GENOMIC DNA]</scope>
    <source>
        <strain evidence="1 2">Y139</strain>
    </source>
</reference>
<evidence type="ECO:0000313" key="2">
    <source>
        <dbReference type="Proteomes" id="UP001371305"/>
    </source>
</evidence>
<sequence>MSSYYLMKNGKVECDLIRSGMDRLPREPQHCWHECNIVTTSRVTAGPADVFQIVAAGGEGLPYSVSRCQVGVDGWEIEGQVLF</sequence>
<protein>
    <submittedName>
        <fullName evidence="1">Uncharacterized protein</fullName>
    </submittedName>
</protein>
<accession>A0ABU9AX85</accession>
<dbReference type="Proteomes" id="UP001371305">
    <property type="component" value="Unassembled WGS sequence"/>
</dbReference>
<gene>
    <name evidence="1" type="ORF">WKV53_14630</name>
</gene>
<dbReference type="EMBL" id="JBBUKT010000005">
    <property type="protein sequence ID" value="MEK7951751.1"/>
    <property type="molecule type" value="Genomic_DNA"/>
</dbReference>
<dbReference type="RefSeq" id="WP_341405460.1">
    <property type="nucleotide sequence ID" value="NZ_JBBUKT010000005.1"/>
</dbReference>
<comment type="caution">
    <text evidence="1">The sequence shown here is derived from an EMBL/GenBank/DDBJ whole genome shotgun (WGS) entry which is preliminary data.</text>
</comment>
<evidence type="ECO:0000313" key="1">
    <source>
        <dbReference type="EMBL" id="MEK7951751.1"/>
    </source>
</evidence>
<name>A0ABU9AX85_9BACT</name>
<keyword evidence="2" id="KW-1185">Reference proteome</keyword>
<organism evidence="1 2">
    <name type="scientific">Luteolibacter soli</name>
    <dbReference type="NCBI Taxonomy" id="3135280"/>
    <lineage>
        <taxon>Bacteria</taxon>
        <taxon>Pseudomonadati</taxon>
        <taxon>Verrucomicrobiota</taxon>
        <taxon>Verrucomicrobiia</taxon>
        <taxon>Verrucomicrobiales</taxon>
        <taxon>Verrucomicrobiaceae</taxon>
        <taxon>Luteolibacter</taxon>
    </lineage>
</organism>
<proteinExistence type="predicted"/>